<feature type="region of interest" description="Disordered" evidence="1">
    <location>
        <begin position="1"/>
        <end position="31"/>
    </location>
</feature>
<evidence type="ECO:0000256" key="1">
    <source>
        <dbReference type="SAM" id="MobiDB-lite"/>
    </source>
</evidence>
<dbReference type="RefSeq" id="XP_040771889.1">
    <property type="nucleotide sequence ID" value="XM_040924578.1"/>
</dbReference>
<accession>A0A9P5CKL8</accession>
<dbReference type="EMBL" id="MU032352">
    <property type="protein sequence ID" value="KAF3760910.1"/>
    <property type="molecule type" value="Genomic_DNA"/>
</dbReference>
<feature type="non-terminal residue" evidence="2">
    <location>
        <position position="108"/>
    </location>
</feature>
<reference evidence="2" key="1">
    <citation type="journal article" date="2020" name="Phytopathology">
        <title>Genome sequence of the chestnut blight fungus Cryphonectria parasitica EP155: A fundamental resource for an archetypical invasive plant pathogen.</title>
        <authorList>
            <person name="Crouch J.A."/>
            <person name="Dawe A."/>
            <person name="Aerts A."/>
            <person name="Barry K."/>
            <person name="Churchill A.C.L."/>
            <person name="Grimwood J."/>
            <person name="Hillman B."/>
            <person name="Milgroom M.G."/>
            <person name="Pangilinan J."/>
            <person name="Smith M."/>
            <person name="Salamov A."/>
            <person name="Schmutz J."/>
            <person name="Yadav J."/>
            <person name="Grigoriev I.V."/>
            <person name="Nuss D."/>
        </authorList>
    </citation>
    <scope>NUCLEOTIDE SEQUENCE</scope>
    <source>
        <strain evidence="2">EP155</strain>
    </source>
</reference>
<organism evidence="2 3">
    <name type="scientific">Cryphonectria parasitica (strain ATCC 38755 / EP155)</name>
    <dbReference type="NCBI Taxonomy" id="660469"/>
    <lineage>
        <taxon>Eukaryota</taxon>
        <taxon>Fungi</taxon>
        <taxon>Dikarya</taxon>
        <taxon>Ascomycota</taxon>
        <taxon>Pezizomycotina</taxon>
        <taxon>Sordariomycetes</taxon>
        <taxon>Sordariomycetidae</taxon>
        <taxon>Diaporthales</taxon>
        <taxon>Cryphonectriaceae</taxon>
        <taxon>Cryphonectria-Endothia species complex</taxon>
        <taxon>Cryphonectria</taxon>
    </lineage>
</organism>
<comment type="caution">
    <text evidence="2">The sequence shown here is derived from an EMBL/GenBank/DDBJ whole genome shotgun (WGS) entry which is preliminary data.</text>
</comment>
<keyword evidence="3" id="KW-1185">Reference proteome</keyword>
<dbReference type="GeneID" id="63841707"/>
<protein>
    <submittedName>
        <fullName evidence="2">Uncharacterized protein</fullName>
    </submittedName>
</protein>
<proteinExistence type="predicted"/>
<evidence type="ECO:0000313" key="2">
    <source>
        <dbReference type="EMBL" id="KAF3760910.1"/>
    </source>
</evidence>
<name>A0A9P5CKL8_CRYP1</name>
<gene>
    <name evidence="2" type="ORF">M406DRAFT_57077</name>
</gene>
<dbReference type="Proteomes" id="UP000803844">
    <property type="component" value="Unassembled WGS sequence"/>
</dbReference>
<feature type="compositionally biased region" description="Basic and acidic residues" evidence="1">
    <location>
        <begin position="7"/>
        <end position="20"/>
    </location>
</feature>
<sequence length="108" mass="12175">MSGWATREGRHTPSDSEHRGTYQGQGRVPWSRDLGRSEEYLFPTTSSQAWTHCQSFLLEGLADYQIFSALLVLGFSGACCGWSTSQVFTFRDGKRQAYGSCWTFIGYI</sequence>
<dbReference type="AlphaFoldDB" id="A0A9P5CKL8"/>
<evidence type="ECO:0000313" key="3">
    <source>
        <dbReference type="Proteomes" id="UP000803844"/>
    </source>
</evidence>